<dbReference type="PANTHER" id="PTHR43514">
    <property type="entry name" value="ABC TRANSPORTER I FAMILY MEMBER 10"/>
    <property type="match status" value="1"/>
</dbReference>
<dbReference type="SUPFAM" id="SSF52540">
    <property type="entry name" value="P-loop containing nucleoside triphosphate hydrolases"/>
    <property type="match status" value="1"/>
</dbReference>
<dbReference type="PROSITE" id="PS51866">
    <property type="entry name" value="MOP"/>
    <property type="match status" value="1"/>
</dbReference>
<dbReference type="RefSeq" id="WP_221042938.1">
    <property type="nucleotide sequence ID" value="NZ_AP024828.1"/>
</dbReference>
<dbReference type="InterPro" id="IPR017871">
    <property type="entry name" value="ABC_transporter-like_CS"/>
</dbReference>
<dbReference type="PROSITE" id="PS00211">
    <property type="entry name" value="ABC_TRANSPORTER_1"/>
    <property type="match status" value="1"/>
</dbReference>
<evidence type="ECO:0000256" key="7">
    <source>
        <dbReference type="ARBA" id="ARBA00023136"/>
    </source>
</evidence>
<evidence type="ECO:0000259" key="9">
    <source>
        <dbReference type="PROSITE" id="PS50893"/>
    </source>
</evidence>
<evidence type="ECO:0000256" key="2">
    <source>
        <dbReference type="ARBA" id="ARBA00022475"/>
    </source>
</evidence>
<evidence type="ECO:0000256" key="3">
    <source>
        <dbReference type="ARBA" id="ARBA00022505"/>
    </source>
</evidence>
<dbReference type="Pfam" id="PF00005">
    <property type="entry name" value="ABC_tran"/>
    <property type="match status" value="1"/>
</dbReference>
<organism evidence="11 12">
    <name type="scientific">Mycobacterium senriense</name>
    <dbReference type="NCBI Taxonomy" id="2775496"/>
    <lineage>
        <taxon>Bacteria</taxon>
        <taxon>Bacillati</taxon>
        <taxon>Actinomycetota</taxon>
        <taxon>Actinomycetes</taxon>
        <taxon>Mycobacteriales</taxon>
        <taxon>Mycobacteriaceae</taxon>
        <taxon>Mycobacterium</taxon>
        <taxon>Mycobacterium avium complex (MAC)</taxon>
    </lineage>
</organism>
<proteinExistence type="predicted"/>
<accession>A0ABN6ILL3</accession>
<keyword evidence="3 8" id="KW-0500">Molybdenum</keyword>
<evidence type="ECO:0000256" key="6">
    <source>
        <dbReference type="ARBA" id="ARBA00022967"/>
    </source>
</evidence>
<keyword evidence="4" id="KW-0547">Nucleotide-binding</keyword>
<keyword evidence="12" id="KW-1185">Reference proteome</keyword>
<keyword evidence="1" id="KW-0813">Transport</keyword>
<dbReference type="SUPFAM" id="SSF50331">
    <property type="entry name" value="MOP-like"/>
    <property type="match status" value="1"/>
</dbReference>
<evidence type="ECO:0000256" key="5">
    <source>
        <dbReference type="ARBA" id="ARBA00022840"/>
    </source>
</evidence>
<dbReference type="InterPro" id="IPR027417">
    <property type="entry name" value="P-loop_NTPase"/>
</dbReference>
<keyword evidence="5 11" id="KW-0067">ATP-binding</keyword>
<dbReference type="InterPro" id="IPR003439">
    <property type="entry name" value="ABC_transporter-like_ATP-bd"/>
</dbReference>
<keyword evidence="2" id="KW-1003">Cell membrane</keyword>
<dbReference type="SMART" id="SM00382">
    <property type="entry name" value="AAA"/>
    <property type="match status" value="1"/>
</dbReference>
<dbReference type="Gene3D" id="3.40.50.300">
    <property type="entry name" value="P-loop containing nucleotide triphosphate hydrolases"/>
    <property type="match status" value="1"/>
</dbReference>
<dbReference type="InterPro" id="IPR004606">
    <property type="entry name" value="Mop_domain"/>
</dbReference>
<evidence type="ECO:0000256" key="1">
    <source>
        <dbReference type="ARBA" id="ARBA00022448"/>
    </source>
</evidence>
<dbReference type="EMBL" id="AP024828">
    <property type="protein sequence ID" value="BCZ24442.1"/>
    <property type="molecule type" value="Genomic_DNA"/>
</dbReference>
<keyword evidence="6" id="KW-1278">Translocase</keyword>
<dbReference type="Pfam" id="PF03459">
    <property type="entry name" value="TOBE"/>
    <property type="match status" value="1"/>
</dbReference>
<gene>
    <name evidence="11" type="primary">modC</name>
    <name evidence="11" type="ORF">MTY59_42970</name>
</gene>
<dbReference type="InterPro" id="IPR003593">
    <property type="entry name" value="AAA+_ATPase"/>
</dbReference>
<evidence type="ECO:0000256" key="8">
    <source>
        <dbReference type="PROSITE-ProRule" id="PRU01213"/>
    </source>
</evidence>
<evidence type="ECO:0000256" key="4">
    <source>
        <dbReference type="ARBA" id="ARBA00022741"/>
    </source>
</evidence>
<evidence type="ECO:0000259" key="10">
    <source>
        <dbReference type="PROSITE" id="PS51866"/>
    </source>
</evidence>
<dbReference type="Gene3D" id="2.40.50.100">
    <property type="match status" value="1"/>
</dbReference>
<dbReference type="Proteomes" id="UP000826012">
    <property type="component" value="Chromosome"/>
</dbReference>
<sequence>MSELQLRAAVSDRHVDVEFSVSAGELLAVLGPNGAGKSTVLHVIAGLLRPDDGVVRLGDRILTDTAAGIDVATHDRRVGLLLQDALLFPHMSVAANVAFGPHSRRARRRPTRAAREATALRWLREVDAERFADRKPRQLSGGQAQRVAIARALAAEPDVLLLDEPLAGLDVAAAAAIRAVLRKIITRIGCAAILVTHDLLDVFTLADRVLVLESGRIAEVGPVPEVLTAPRSHFAARIAGINLVNGTVDRDGSLRAASGDRWHAAPPGGVVAPDQHAIAVFPPTAVAVYRDRPHGSPRNTVEVTVAEMDVRGAAVWVRGAQQPNGAPGLAAEITVDAASELQLVPGDRVWFSVKAHEVALYSAAR</sequence>
<keyword evidence="7" id="KW-0472">Membrane</keyword>
<feature type="domain" description="Mop" evidence="10">
    <location>
        <begin position="294"/>
        <end position="362"/>
    </location>
</feature>
<name>A0ABN6ILL3_9MYCO</name>
<reference evidence="11 12" key="1">
    <citation type="submission" date="2021-07" db="EMBL/GenBank/DDBJ databases">
        <title>Complete genome sequence of nontuberculous Mycobacterium sp. TY59.</title>
        <authorList>
            <person name="Fukushima K."/>
        </authorList>
    </citation>
    <scope>NUCLEOTIDE SEQUENCE [LARGE SCALE GENOMIC DNA]</scope>
    <source>
        <strain evidence="11 12">TY59</strain>
    </source>
</reference>
<dbReference type="PROSITE" id="PS50893">
    <property type="entry name" value="ABC_TRANSPORTER_2"/>
    <property type="match status" value="1"/>
</dbReference>
<dbReference type="InterPro" id="IPR008995">
    <property type="entry name" value="Mo/tungstate-bd_C_term_dom"/>
</dbReference>
<protein>
    <submittedName>
        <fullName evidence="11">Molybdenum import ATP-binding protein ModC</fullName>
    </submittedName>
</protein>
<evidence type="ECO:0000313" key="11">
    <source>
        <dbReference type="EMBL" id="BCZ24442.1"/>
    </source>
</evidence>
<evidence type="ECO:0000313" key="12">
    <source>
        <dbReference type="Proteomes" id="UP000826012"/>
    </source>
</evidence>
<dbReference type="InterPro" id="IPR050334">
    <property type="entry name" value="Molybdenum_import_ModC"/>
</dbReference>
<dbReference type="InterPro" id="IPR005116">
    <property type="entry name" value="Transp-assoc_OB_typ1"/>
</dbReference>
<dbReference type="GO" id="GO:0005524">
    <property type="term" value="F:ATP binding"/>
    <property type="evidence" value="ECO:0007669"/>
    <property type="project" value="UniProtKB-KW"/>
</dbReference>
<dbReference type="PANTHER" id="PTHR43514:SF1">
    <property type="entry name" value="SULFATE_THIOSULFATE IMPORT ATP-BINDING PROTEIN CYSA"/>
    <property type="match status" value="1"/>
</dbReference>
<feature type="domain" description="ABC transporter" evidence="9">
    <location>
        <begin position="1"/>
        <end position="239"/>
    </location>
</feature>